<organism evidence="1 2">
    <name type="scientific">Schaalia odontolytica</name>
    <dbReference type="NCBI Taxonomy" id="1660"/>
    <lineage>
        <taxon>Bacteria</taxon>
        <taxon>Bacillati</taxon>
        <taxon>Actinomycetota</taxon>
        <taxon>Actinomycetes</taxon>
        <taxon>Actinomycetales</taxon>
        <taxon>Actinomycetaceae</taxon>
        <taxon>Schaalia</taxon>
    </lineage>
</organism>
<name>A0A2I1I1E3_9ACTO</name>
<dbReference type="NCBIfam" id="TIGR02384">
    <property type="entry name" value="RelB_DinJ"/>
    <property type="match status" value="1"/>
</dbReference>
<dbReference type="AlphaFoldDB" id="A0A2I1I1E3"/>
<proteinExistence type="predicted"/>
<sequence>MPTITRNAEVKTRTTAQIKADAAAVYARWGISLSDAINIFLAKSIEVGGLPFDMRPEIPTFDGLERYAYRPTMDPNGVAQLPGDWDDGE</sequence>
<comment type="caution">
    <text evidence="1">The sequence shown here is derived from an EMBL/GenBank/DDBJ whole genome shotgun (WGS) entry which is preliminary data.</text>
</comment>
<dbReference type="EMBL" id="PKKM01000004">
    <property type="protein sequence ID" value="PKY64938.1"/>
    <property type="molecule type" value="Genomic_DNA"/>
</dbReference>
<dbReference type="Gene3D" id="1.10.1220.10">
    <property type="entry name" value="Met repressor-like"/>
    <property type="match status" value="1"/>
</dbReference>
<dbReference type="InterPro" id="IPR013321">
    <property type="entry name" value="Arc_rbn_hlx_hlx"/>
</dbReference>
<evidence type="ECO:0000313" key="1">
    <source>
        <dbReference type="EMBL" id="PKY64938.1"/>
    </source>
</evidence>
<protein>
    <submittedName>
        <fullName evidence="1">Translation repressor RelB</fullName>
    </submittedName>
</protein>
<dbReference type="GO" id="GO:0006355">
    <property type="term" value="P:regulation of DNA-templated transcription"/>
    <property type="evidence" value="ECO:0007669"/>
    <property type="project" value="InterPro"/>
</dbReference>
<dbReference type="InterPro" id="IPR007337">
    <property type="entry name" value="RelB/DinJ"/>
</dbReference>
<reference evidence="1 2" key="1">
    <citation type="submission" date="2017-12" db="EMBL/GenBank/DDBJ databases">
        <title>Phylogenetic diversity of female urinary microbiome.</title>
        <authorList>
            <person name="Thomas-White K."/>
            <person name="Wolfe A.J."/>
        </authorList>
    </citation>
    <scope>NUCLEOTIDE SEQUENCE [LARGE SCALE GENOMIC DNA]</scope>
    <source>
        <strain evidence="1 2">UMB0018</strain>
    </source>
</reference>
<accession>A0A2I1I1E3</accession>
<gene>
    <name evidence="1" type="ORF">CYJ22_03860</name>
</gene>
<dbReference type="Pfam" id="PF04221">
    <property type="entry name" value="RelB"/>
    <property type="match status" value="1"/>
</dbReference>
<dbReference type="Proteomes" id="UP000234198">
    <property type="component" value="Unassembled WGS sequence"/>
</dbReference>
<dbReference type="RefSeq" id="WP_101601326.1">
    <property type="nucleotide sequence ID" value="NZ_PKKM01000004.1"/>
</dbReference>
<evidence type="ECO:0000313" key="2">
    <source>
        <dbReference type="Proteomes" id="UP000234198"/>
    </source>
</evidence>